<evidence type="ECO:0000313" key="2">
    <source>
        <dbReference type="EMBL" id="KAF4138131.1"/>
    </source>
</evidence>
<reference evidence="2" key="1">
    <citation type="submission" date="2020-03" db="EMBL/GenBank/DDBJ databases">
        <title>Hybrid Assembly of Korean Phytophthora infestans isolates.</title>
        <authorList>
            <person name="Prokchorchik M."/>
            <person name="Lee Y."/>
            <person name="Seo J."/>
            <person name="Cho J.-H."/>
            <person name="Park Y.-E."/>
            <person name="Jang D.-C."/>
            <person name="Im J.-S."/>
            <person name="Choi J.-G."/>
            <person name="Park H.-J."/>
            <person name="Lee G.-B."/>
            <person name="Lee Y.-G."/>
            <person name="Hong S.-Y."/>
            <person name="Cho K."/>
            <person name="Sohn K.H."/>
        </authorList>
    </citation>
    <scope>NUCLEOTIDE SEQUENCE</scope>
    <source>
        <strain evidence="2">KR_2_A2</strain>
    </source>
</reference>
<dbReference type="EMBL" id="JAACNO010001742">
    <property type="protein sequence ID" value="KAF4138131.1"/>
    <property type="molecule type" value="Genomic_DNA"/>
</dbReference>
<gene>
    <name evidence="2" type="ORF">GN958_ATG12740</name>
</gene>
<protein>
    <submittedName>
        <fullName evidence="2">Uncharacterized protein</fullName>
    </submittedName>
</protein>
<dbReference type="Proteomes" id="UP000704712">
    <property type="component" value="Unassembled WGS sequence"/>
</dbReference>
<evidence type="ECO:0000313" key="3">
    <source>
        <dbReference type="Proteomes" id="UP000704712"/>
    </source>
</evidence>
<feature type="region of interest" description="Disordered" evidence="1">
    <location>
        <begin position="1"/>
        <end position="27"/>
    </location>
</feature>
<organism evidence="2 3">
    <name type="scientific">Phytophthora infestans</name>
    <name type="common">Potato late blight agent</name>
    <name type="synonym">Botrytis infestans</name>
    <dbReference type="NCBI Taxonomy" id="4787"/>
    <lineage>
        <taxon>Eukaryota</taxon>
        <taxon>Sar</taxon>
        <taxon>Stramenopiles</taxon>
        <taxon>Oomycota</taxon>
        <taxon>Peronosporomycetes</taxon>
        <taxon>Peronosporales</taxon>
        <taxon>Peronosporaceae</taxon>
        <taxon>Phytophthora</taxon>
    </lineage>
</organism>
<sequence length="110" mass="12042">MEHDSASPVPGVLVFQSSAPNENPSLGLLPSPISAGSRIASLCKQVSNLSAGLRRQEHLANGMEWRVPRTQQGKCRRREACKCGGDWAHREENQAQELLPWLPELVSTAN</sequence>
<accession>A0A8S9UBJ5</accession>
<name>A0A8S9UBJ5_PHYIN</name>
<comment type="caution">
    <text evidence="2">The sequence shown here is derived from an EMBL/GenBank/DDBJ whole genome shotgun (WGS) entry which is preliminary data.</text>
</comment>
<evidence type="ECO:0000256" key="1">
    <source>
        <dbReference type="SAM" id="MobiDB-lite"/>
    </source>
</evidence>
<proteinExistence type="predicted"/>
<feature type="compositionally biased region" description="Polar residues" evidence="1">
    <location>
        <begin position="15"/>
        <end position="24"/>
    </location>
</feature>
<dbReference type="AlphaFoldDB" id="A0A8S9UBJ5"/>